<dbReference type="EMBL" id="CP012332">
    <property type="protein sequence ID" value="AKU90383.1"/>
    <property type="molecule type" value="Genomic_DNA"/>
</dbReference>
<name>A0A0K1PA19_9BACT</name>
<dbReference type="KEGG" id="vin:AKJ08_0770"/>
<dbReference type="AlphaFoldDB" id="A0A0K1PA19"/>
<reference evidence="1 2" key="1">
    <citation type="submission" date="2015-08" db="EMBL/GenBank/DDBJ databases">
        <authorList>
            <person name="Babu N.S."/>
            <person name="Beckwith C.J."/>
            <person name="Beseler K.G."/>
            <person name="Brison A."/>
            <person name="Carone J.V."/>
            <person name="Caskin T.P."/>
            <person name="Diamond M."/>
            <person name="Durham M.E."/>
            <person name="Foxe J.M."/>
            <person name="Go M."/>
            <person name="Henderson B.A."/>
            <person name="Jones I.B."/>
            <person name="McGettigan J.A."/>
            <person name="Micheletti S.J."/>
            <person name="Nasrallah M.E."/>
            <person name="Ortiz D."/>
            <person name="Piller C.R."/>
            <person name="Privatt S.R."/>
            <person name="Schneider S.L."/>
            <person name="Sharp S."/>
            <person name="Smith T.C."/>
            <person name="Stanton J.D."/>
            <person name="Ullery H.E."/>
            <person name="Wilson R.J."/>
            <person name="Serrano M.G."/>
            <person name="Buck G."/>
            <person name="Lee V."/>
            <person name="Wang Y."/>
            <person name="Carvalho R."/>
            <person name="Voegtly L."/>
            <person name="Shi R."/>
            <person name="Duckworth R."/>
            <person name="Johnson A."/>
            <person name="Loviza R."/>
            <person name="Walstead R."/>
            <person name="Shah Z."/>
            <person name="Kiflezghi M."/>
            <person name="Wade K."/>
            <person name="Ball S.L."/>
            <person name="Bradley K.W."/>
            <person name="Asai D.J."/>
            <person name="Bowman C.A."/>
            <person name="Russell D.A."/>
            <person name="Pope W.H."/>
            <person name="Jacobs-Sera D."/>
            <person name="Hendrix R.W."/>
            <person name="Hatfull G.F."/>
        </authorList>
    </citation>
    <scope>NUCLEOTIDE SEQUENCE [LARGE SCALE GENOMIC DNA]</scope>
    <source>
        <strain evidence="1 2">DSM 27710</strain>
    </source>
</reference>
<evidence type="ECO:0000313" key="1">
    <source>
        <dbReference type="EMBL" id="AKU90383.1"/>
    </source>
</evidence>
<accession>A0A0K1PA19</accession>
<proteinExistence type="predicted"/>
<keyword evidence="2" id="KW-1185">Reference proteome</keyword>
<evidence type="ECO:0000313" key="2">
    <source>
        <dbReference type="Proteomes" id="UP000055590"/>
    </source>
</evidence>
<organism evidence="1 2">
    <name type="scientific">Vulgatibacter incomptus</name>
    <dbReference type="NCBI Taxonomy" id="1391653"/>
    <lineage>
        <taxon>Bacteria</taxon>
        <taxon>Pseudomonadati</taxon>
        <taxon>Myxococcota</taxon>
        <taxon>Myxococcia</taxon>
        <taxon>Myxococcales</taxon>
        <taxon>Cystobacterineae</taxon>
        <taxon>Vulgatibacteraceae</taxon>
        <taxon>Vulgatibacter</taxon>
    </lineage>
</organism>
<gene>
    <name evidence="1" type="ORF">AKJ08_0770</name>
</gene>
<protein>
    <submittedName>
        <fullName evidence="1">Uncharacterized protein</fullName>
    </submittedName>
</protein>
<dbReference type="Proteomes" id="UP000055590">
    <property type="component" value="Chromosome"/>
</dbReference>
<sequence>MAIAKARAEGELARAGAGVEEAEALRPVEASLGDAAAILGDARAEAFGLLLEARRVGGWALLPTALMARLEQELDRRALLLRPVTGRLGPDDEAAIRWLERSLGLAPTGQPSLRLLEAVGIDPGPMFED</sequence>